<feature type="region of interest" description="Disordered" evidence="1">
    <location>
        <begin position="40"/>
        <end position="69"/>
    </location>
</feature>
<name>A0AAV5DMY6_ELECO</name>
<keyword evidence="3" id="KW-1185">Reference proteome</keyword>
<dbReference type="AlphaFoldDB" id="A0AAV5DMY6"/>
<protein>
    <submittedName>
        <fullName evidence="2">Uncharacterized protein</fullName>
    </submittedName>
</protein>
<evidence type="ECO:0000313" key="3">
    <source>
        <dbReference type="Proteomes" id="UP001054889"/>
    </source>
</evidence>
<sequence>MDQDQHGWGSFGGIRESRTWSRHPGQYRYGAADLLAGHLPSLDGHGSMSRRGPPCRGMVPPTSNLGVGL</sequence>
<reference evidence="2" key="1">
    <citation type="journal article" date="2018" name="DNA Res.">
        <title>Multiple hybrid de novo genome assembly of finger millet, an orphan allotetraploid crop.</title>
        <authorList>
            <person name="Hatakeyama M."/>
            <person name="Aluri S."/>
            <person name="Balachadran M.T."/>
            <person name="Sivarajan S.R."/>
            <person name="Patrignani A."/>
            <person name="Gruter S."/>
            <person name="Poveda L."/>
            <person name="Shimizu-Inatsugi R."/>
            <person name="Baeten J."/>
            <person name="Francoijs K.J."/>
            <person name="Nataraja K.N."/>
            <person name="Reddy Y.A.N."/>
            <person name="Phadnis S."/>
            <person name="Ravikumar R.L."/>
            <person name="Schlapbach R."/>
            <person name="Sreeman S.M."/>
            <person name="Shimizu K.K."/>
        </authorList>
    </citation>
    <scope>NUCLEOTIDE SEQUENCE</scope>
</reference>
<evidence type="ECO:0000256" key="1">
    <source>
        <dbReference type="SAM" id="MobiDB-lite"/>
    </source>
</evidence>
<evidence type="ECO:0000313" key="2">
    <source>
        <dbReference type="EMBL" id="GJN11565.1"/>
    </source>
</evidence>
<dbReference type="Proteomes" id="UP001054889">
    <property type="component" value="Unassembled WGS sequence"/>
</dbReference>
<dbReference type="EMBL" id="BQKI01000018">
    <property type="protein sequence ID" value="GJN11565.1"/>
    <property type="molecule type" value="Genomic_DNA"/>
</dbReference>
<accession>A0AAV5DMY6</accession>
<proteinExistence type="predicted"/>
<organism evidence="2 3">
    <name type="scientific">Eleusine coracana subsp. coracana</name>
    <dbReference type="NCBI Taxonomy" id="191504"/>
    <lineage>
        <taxon>Eukaryota</taxon>
        <taxon>Viridiplantae</taxon>
        <taxon>Streptophyta</taxon>
        <taxon>Embryophyta</taxon>
        <taxon>Tracheophyta</taxon>
        <taxon>Spermatophyta</taxon>
        <taxon>Magnoliopsida</taxon>
        <taxon>Liliopsida</taxon>
        <taxon>Poales</taxon>
        <taxon>Poaceae</taxon>
        <taxon>PACMAD clade</taxon>
        <taxon>Chloridoideae</taxon>
        <taxon>Cynodonteae</taxon>
        <taxon>Eleusininae</taxon>
        <taxon>Eleusine</taxon>
    </lineage>
</organism>
<gene>
    <name evidence="2" type="primary">ga29764</name>
    <name evidence="2" type="ORF">PR202_ga29764</name>
</gene>
<reference evidence="2" key="2">
    <citation type="submission" date="2021-12" db="EMBL/GenBank/DDBJ databases">
        <title>Resequencing data analysis of finger millet.</title>
        <authorList>
            <person name="Hatakeyama M."/>
            <person name="Aluri S."/>
            <person name="Balachadran M.T."/>
            <person name="Sivarajan S.R."/>
            <person name="Poveda L."/>
            <person name="Shimizu-Inatsugi R."/>
            <person name="Schlapbach R."/>
            <person name="Sreeman S.M."/>
            <person name="Shimizu K.K."/>
        </authorList>
    </citation>
    <scope>NUCLEOTIDE SEQUENCE</scope>
</reference>
<comment type="caution">
    <text evidence="2">The sequence shown here is derived from an EMBL/GenBank/DDBJ whole genome shotgun (WGS) entry which is preliminary data.</text>
</comment>